<organism evidence="2 3">
    <name type="scientific">Flavobacterium cerinum</name>
    <dbReference type="NCBI Taxonomy" id="2502784"/>
    <lineage>
        <taxon>Bacteria</taxon>
        <taxon>Pseudomonadati</taxon>
        <taxon>Bacteroidota</taxon>
        <taxon>Flavobacteriia</taxon>
        <taxon>Flavobacteriales</taxon>
        <taxon>Flavobacteriaceae</taxon>
        <taxon>Flavobacterium</taxon>
    </lineage>
</organism>
<evidence type="ECO:0008006" key="4">
    <source>
        <dbReference type="Google" id="ProtNLM"/>
    </source>
</evidence>
<dbReference type="PROSITE" id="PS51257">
    <property type="entry name" value="PROKAR_LIPOPROTEIN"/>
    <property type="match status" value="1"/>
</dbReference>
<keyword evidence="3" id="KW-1185">Reference proteome</keyword>
<name>A0A3S3RLM0_9FLAO</name>
<evidence type="ECO:0000313" key="2">
    <source>
        <dbReference type="EMBL" id="RWX03689.1"/>
    </source>
</evidence>
<accession>A0A3S3RLM0</accession>
<evidence type="ECO:0000256" key="1">
    <source>
        <dbReference type="SAM" id="SignalP"/>
    </source>
</evidence>
<dbReference type="AlphaFoldDB" id="A0A3S3RLM0"/>
<reference evidence="2 3" key="1">
    <citation type="submission" date="2019-01" db="EMBL/GenBank/DDBJ databases">
        <title>Flavobacterium sp. nov.,isolated from freshwater.</title>
        <authorList>
            <person name="Zhang R."/>
            <person name="Du Z.-J."/>
        </authorList>
    </citation>
    <scope>NUCLEOTIDE SEQUENCE [LARGE SCALE GENOMIC DNA]</scope>
    <source>
        <strain evidence="2 3">1E403</strain>
    </source>
</reference>
<dbReference type="RefSeq" id="WP_128388244.1">
    <property type="nucleotide sequence ID" value="NZ_SBII01000001.1"/>
</dbReference>
<dbReference type="EMBL" id="SBII01000001">
    <property type="protein sequence ID" value="RWX03689.1"/>
    <property type="molecule type" value="Genomic_DNA"/>
</dbReference>
<feature type="chain" id="PRO_5018536785" description="Lipoprotein" evidence="1">
    <location>
        <begin position="23"/>
        <end position="190"/>
    </location>
</feature>
<dbReference type="OrthoDB" id="1354370at2"/>
<gene>
    <name evidence="2" type="ORF">EPI11_01815</name>
</gene>
<dbReference type="Proteomes" id="UP000287527">
    <property type="component" value="Unassembled WGS sequence"/>
</dbReference>
<proteinExistence type="predicted"/>
<keyword evidence="1" id="KW-0732">Signal</keyword>
<comment type="caution">
    <text evidence="2">The sequence shown here is derived from an EMBL/GenBank/DDBJ whole genome shotgun (WGS) entry which is preliminary data.</text>
</comment>
<sequence>MKKVFLKSLTCLLFLATLISCSSDSVTQETSNKSVNNSINKKSGSIWEGVIGVERNGEYVITADQDALMSYFEYLLKEEGDIVEFDEIKIVKQTATNDPANTAYMLIASSGKTGGGLPEAVNIAVILTKGINGFYLGAGLEVGDPITVTSCRGCSYGCNLRYYTIGKNQVPYCDENGCSRYSCVKRERPL</sequence>
<protein>
    <recommendedName>
        <fullName evidence="4">Lipoprotein</fullName>
    </recommendedName>
</protein>
<feature type="signal peptide" evidence="1">
    <location>
        <begin position="1"/>
        <end position="22"/>
    </location>
</feature>
<evidence type="ECO:0000313" key="3">
    <source>
        <dbReference type="Proteomes" id="UP000287527"/>
    </source>
</evidence>